<evidence type="ECO:0000256" key="13">
    <source>
        <dbReference type="PIRNR" id="PIRNR001461"/>
    </source>
</evidence>
<dbReference type="PROSITE" id="PS01086">
    <property type="entry name" value="RIBUL_P_3_EPIMER_2"/>
    <property type="match status" value="1"/>
</dbReference>
<dbReference type="GO" id="GO:0006098">
    <property type="term" value="P:pentose-phosphate shunt"/>
    <property type="evidence" value="ECO:0007669"/>
    <property type="project" value="UniProtKB-UniPathway"/>
</dbReference>
<dbReference type="Proteomes" id="UP000009131">
    <property type="component" value="Unassembled WGS sequence"/>
</dbReference>
<evidence type="ECO:0000256" key="6">
    <source>
        <dbReference type="ARBA" id="ARBA00005016"/>
    </source>
</evidence>
<evidence type="ECO:0000256" key="5">
    <source>
        <dbReference type="ARBA" id="ARBA00001954"/>
    </source>
</evidence>
<dbReference type="FunFam" id="3.20.20.70:FF:000171">
    <property type="entry name" value="Ribulose-phosphate 3-epimerase"/>
    <property type="match status" value="1"/>
</dbReference>
<feature type="binding site" evidence="16">
    <location>
        <position position="11"/>
    </location>
    <ligand>
        <name>substrate</name>
    </ligand>
</feature>
<dbReference type="PANTHER" id="PTHR11749">
    <property type="entry name" value="RIBULOSE-5-PHOSPHATE-3-EPIMERASE"/>
    <property type="match status" value="1"/>
</dbReference>
<dbReference type="SUPFAM" id="SSF51366">
    <property type="entry name" value="Ribulose-phoshate binding barrel"/>
    <property type="match status" value="1"/>
</dbReference>
<keyword evidence="18" id="KW-1185">Reference proteome</keyword>
<comment type="cofactor">
    <cofactor evidence="2">
        <name>Mn(2+)</name>
        <dbReference type="ChEBI" id="CHEBI:29035"/>
    </cofactor>
</comment>
<reference evidence="17 18" key="2">
    <citation type="journal article" date="2012" name="Open Biol.">
        <title>Characteristics of nucleosomes and linker DNA regions on the genome of the basidiomycete Mixia osmundae revealed by mono- and dinucleosome mapping.</title>
        <authorList>
            <person name="Nishida H."/>
            <person name="Kondo S."/>
            <person name="Matsumoto T."/>
            <person name="Suzuki Y."/>
            <person name="Yoshikawa H."/>
            <person name="Taylor T.D."/>
            <person name="Sugiyama J."/>
        </authorList>
    </citation>
    <scope>NUCLEOTIDE SEQUENCE [LARGE SCALE GENOMIC DNA]</scope>
    <source>
        <strain evidence="18">CBS 9802 / IAM 14324 / JCM 22182 / KY 12970</strain>
    </source>
</reference>
<evidence type="ECO:0000256" key="1">
    <source>
        <dbReference type="ARBA" id="ARBA00001782"/>
    </source>
</evidence>
<feature type="binding site" evidence="16">
    <location>
        <position position="70"/>
    </location>
    <ligand>
        <name>substrate</name>
    </ligand>
</feature>
<comment type="caution">
    <text evidence="17">The sequence shown here is derived from an EMBL/GenBank/DDBJ whole genome shotgun (WGS) entry which is preliminary data.</text>
</comment>
<evidence type="ECO:0000256" key="10">
    <source>
        <dbReference type="ARBA" id="ARBA00022723"/>
    </source>
</evidence>
<feature type="binding site" evidence="15">
    <location>
        <position position="70"/>
    </location>
    <ligand>
        <name>a divalent metal cation</name>
        <dbReference type="ChEBI" id="CHEBI:60240"/>
    </ligand>
</feature>
<keyword evidence="13" id="KW-0119">Carbohydrate metabolism</keyword>
<comment type="pathway">
    <text evidence="6">Carbohydrate degradation; pentose phosphate pathway; D-xylulose 5-phosphate from D-ribulose 5-phosphate (non-oxidative stage): step 1/1.</text>
</comment>
<feature type="binding site" evidence="16">
    <location>
        <position position="180"/>
    </location>
    <ligand>
        <name>substrate</name>
    </ligand>
</feature>
<accession>G7E6J4</accession>
<feature type="active site" description="Proton acceptor" evidence="14">
    <location>
        <position position="38"/>
    </location>
</feature>
<dbReference type="EC" id="5.1.3.1" evidence="8 13"/>
<dbReference type="InParanoid" id="G7E6J4"/>
<keyword evidence="11 13" id="KW-0413">Isomerase</keyword>
<evidence type="ECO:0000256" key="11">
    <source>
        <dbReference type="ARBA" id="ARBA00023235"/>
    </source>
</evidence>
<dbReference type="HOGENOM" id="CLU_054856_0_1_1"/>
<reference evidence="17 18" key="1">
    <citation type="journal article" date="2011" name="J. Gen. Appl. Microbiol.">
        <title>Draft genome sequencing of the enigmatic basidiomycete Mixia osmundae.</title>
        <authorList>
            <person name="Nishida H."/>
            <person name="Nagatsuka Y."/>
            <person name="Sugiyama J."/>
        </authorList>
    </citation>
    <scope>NUCLEOTIDE SEQUENCE [LARGE SCALE GENOMIC DNA]</scope>
    <source>
        <strain evidence="18">CBS 9802 / IAM 14324 / JCM 22182 / KY 12970</strain>
    </source>
</reference>
<dbReference type="PROSITE" id="PS01085">
    <property type="entry name" value="RIBUL_P_3_EPIMER_1"/>
    <property type="match status" value="1"/>
</dbReference>
<dbReference type="InterPro" id="IPR026019">
    <property type="entry name" value="Ribul_P_3_epim"/>
</dbReference>
<dbReference type="FunCoup" id="G7E6J4">
    <property type="interactions" value="408"/>
</dbReference>
<dbReference type="EMBL" id="BABT02000152">
    <property type="protein sequence ID" value="GAA98454.1"/>
    <property type="molecule type" value="Genomic_DNA"/>
</dbReference>
<proteinExistence type="inferred from homology"/>
<dbReference type="GO" id="GO:0046872">
    <property type="term" value="F:metal ion binding"/>
    <property type="evidence" value="ECO:0007669"/>
    <property type="project" value="UniProtKB-KW"/>
</dbReference>
<evidence type="ECO:0000256" key="4">
    <source>
        <dbReference type="ARBA" id="ARBA00001947"/>
    </source>
</evidence>
<protein>
    <recommendedName>
        <fullName evidence="9 13">Ribulose-phosphate 3-epimerase</fullName>
        <ecNumber evidence="8 13">5.1.3.1</ecNumber>
    </recommendedName>
</protein>
<evidence type="ECO:0000256" key="8">
    <source>
        <dbReference type="ARBA" id="ARBA00013188"/>
    </source>
</evidence>
<evidence type="ECO:0000256" key="16">
    <source>
        <dbReference type="PIRSR" id="PIRSR001461-3"/>
    </source>
</evidence>
<dbReference type="HAMAP" id="MF_02227">
    <property type="entry name" value="RPE"/>
    <property type="match status" value="1"/>
</dbReference>
<comment type="catalytic activity">
    <reaction evidence="1 13">
        <text>D-ribulose 5-phosphate = D-xylulose 5-phosphate</text>
        <dbReference type="Rhea" id="RHEA:13677"/>
        <dbReference type="ChEBI" id="CHEBI:57737"/>
        <dbReference type="ChEBI" id="CHEBI:58121"/>
        <dbReference type="EC" id="5.1.3.1"/>
    </reaction>
</comment>
<dbReference type="AlphaFoldDB" id="G7E6J4"/>
<keyword evidence="15" id="KW-0862">Zinc</keyword>
<dbReference type="Pfam" id="PF00834">
    <property type="entry name" value="Ribul_P_3_epim"/>
    <property type="match status" value="1"/>
</dbReference>
<feature type="binding site" evidence="15">
    <location>
        <position position="178"/>
    </location>
    <ligand>
        <name>a divalent metal cation</name>
        <dbReference type="ChEBI" id="CHEBI:60240"/>
    </ligand>
</feature>
<keyword evidence="15" id="KW-0464">Manganese</keyword>
<evidence type="ECO:0000256" key="2">
    <source>
        <dbReference type="ARBA" id="ARBA00001936"/>
    </source>
</evidence>
<feature type="active site" description="Proton donor" evidence="14">
    <location>
        <position position="178"/>
    </location>
</feature>
<name>G7E6J4_MIXOS</name>
<comment type="similarity">
    <text evidence="7 13">Belongs to the ribulose-phosphate 3-epimerase family.</text>
</comment>
<feature type="binding site" evidence="16">
    <location>
        <begin position="149"/>
        <end position="152"/>
    </location>
    <ligand>
        <name>substrate</name>
    </ligand>
</feature>
<dbReference type="UniPathway" id="UPA00115">
    <property type="reaction ID" value="UER00411"/>
</dbReference>
<dbReference type="OrthoDB" id="1927044at2759"/>
<dbReference type="Gene3D" id="3.20.20.70">
    <property type="entry name" value="Aldolase class I"/>
    <property type="match status" value="1"/>
</dbReference>
<comment type="cofactor">
    <cofactor evidence="3">
        <name>Co(2+)</name>
        <dbReference type="ChEBI" id="CHEBI:48828"/>
    </cofactor>
</comment>
<evidence type="ECO:0000256" key="14">
    <source>
        <dbReference type="PIRSR" id="PIRSR001461-1"/>
    </source>
</evidence>
<evidence type="ECO:0000256" key="12">
    <source>
        <dbReference type="ARBA" id="ARBA00023285"/>
    </source>
</evidence>
<evidence type="ECO:0000256" key="3">
    <source>
        <dbReference type="ARBA" id="ARBA00001941"/>
    </source>
</evidence>
<dbReference type="InterPro" id="IPR011060">
    <property type="entry name" value="RibuloseP-bd_barrel"/>
</dbReference>
<feature type="binding site" evidence="16">
    <location>
        <begin position="200"/>
        <end position="201"/>
    </location>
    <ligand>
        <name>substrate</name>
    </ligand>
</feature>
<comment type="cofactor">
    <cofactor evidence="4">
        <name>Zn(2+)</name>
        <dbReference type="ChEBI" id="CHEBI:29105"/>
    </cofactor>
</comment>
<comment type="cofactor">
    <cofactor evidence="15">
        <name>a divalent metal cation</name>
        <dbReference type="ChEBI" id="CHEBI:60240"/>
    </cofactor>
    <text evidence="15">Binds 1 divalent metal cation per subunit.</text>
</comment>
<evidence type="ECO:0000313" key="18">
    <source>
        <dbReference type="Proteomes" id="UP000009131"/>
    </source>
</evidence>
<organism evidence="17 18">
    <name type="scientific">Mixia osmundae (strain CBS 9802 / IAM 14324 / JCM 22182 / KY 12970)</name>
    <dbReference type="NCBI Taxonomy" id="764103"/>
    <lineage>
        <taxon>Eukaryota</taxon>
        <taxon>Fungi</taxon>
        <taxon>Dikarya</taxon>
        <taxon>Basidiomycota</taxon>
        <taxon>Pucciniomycotina</taxon>
        <taxon>Mixiomycetes</taxon>
        <taxon>Mixiales</taxon>
        <taxon>Mixiaceae</taxon>
        <taxon>Mixia</taxon>
    </lineage>
</organism>
<dbReference type="InterPro" id="IPR013785">
    <property type="entry name" value="Aldolase_TIM"/>
</dbReference>
<comment type="cofactor">
    <cofactor evidence="5">
        <name>Fe(2+)</name>
        <dbReference type="ChEBI" id="CHEBI:29033"/>
    </cofactor>
</comment>
<feature type="binding site" evidence="15">
    <location>
        <position position="36"/>
    </location>
    <ligand>
        <name>a divalent metal cation</name>
        <dbReference type="ChEBI" id="CHEBI:60240"/>
    </ligand>
</feature>
<gene>
    <name evidence="17" type="primary">Mo05140</name>
    <name evidence="17" type="ORF">E5Q_05140</name>
</gene>
<dbReference type="GO" id="GO:0005975">
    <property type="term" value="P:carbohydrate metabolic process"/>
    <property type="evidence" value="ECO:0007669"/>
    <property type="project" value="InterPro"/>
</dbReference>
<keyword evidence="12 15" id="KW-0170">Cobalt</keyword>
<dbReference type="CDD" id="cd00429">
    <property type="entry name" value="RPE"/>
    <property type="match status" value="1"/>
</dbReference>
<evidence type="ECO:0000256" key="9">
    <source>
        <dbReference type="ARBA" id="ARBA00013920"/>
    </source>
</evidence>
<dbReference type="STRING" id="764103.G7E6J4"/>
<dbReference type="GO" id="GO:0004750">
    <property type="term" value="F:D-ribulose-phosphate 3-epimerase activity"/>
    <property type="evidence" value="ECO:0007669"/>
    <property type="project" value="UniProtKB-EC"/>
</dbReference>
<keyword evidence="10 15" id="KW-0479">Metal-binding</keyword>
<feature type="binding site" evidence="15">
    <location>
        <position position="38"/>
    </location>
    <ligand>
        <name>a divalent metal cation</name>
        <dbReference type="ChEBI" id="CHEBI:60240"/>
    </ligand>
</feature>
<evidence type="ECO:0000256" key="7">
    <source>
        <dbReference type="ARBA" id="ARBA00009541"/>
    </source>
</evidence>
<evidence type="ECO:0000256" key="15">
    <source>
        <dbReference type="PIRSR" id="PIRSR001461-2"/>
    </source>
</evidence>
<sequence>MADLKAIIAPSVLASDFGALTHECTRIMKDGADWLHMDVMDGHFVPNITLGPPILKSVHASVEGAFMDCHMMVADPIRWVKDVAEAGGKSYTFHLEATGSERALDCVKAIKQHGMRAAMAISPNTPSSAIEDRVGRELDMILVMTVEPGKGGQSFMQNCVSKVADLRARFPSTDIEVDGGVGPKTVKVCADSGANVIVSGTACFGAPVPSEAIAQMRQAVEDGKKNWPKAKQ</sequence>
<dbReference type="eggNOG" id="KOG3111">
    <property type="taxonomic scope" value="Eukaryota"/>
</dbReference>
<dbReference type="InterPro" id="IPR000056">
    <property type="entry name" value="Ribul_P_3_epim-like"/>
</dbReference>
<evidence type="ECO:0000313" key="17">
    <source>
        <dbReference type="EMBL" id="GAA98454.1"/>
    </source>
</evidence>
<dbReference type="PIRSF" id="PIRSF001461">
    <property type="entry name" value="RPE"/>
    <property type="match status" value="1"/>
</dbReference>
<dbReference type="NCBIfam" id="NF004076">
    <property type="entry name" value="PRK05581.1-4"/>
    <property type="match status" value="1"/>
</dbReference>